<evidence type="ECO:0000256" key="2">
    <source>
        <dbReference type="SAM" id="SignalP"/>
    </source>
</evidence>
<accession>A0A1M7J3W0</accession>
<feature type="signal peptide" evidence="2">
    <location>
        <begin position="1"/>
        <end position="27"/>
    </location>
</feature>
<keyword evidence="4" id="KW-1185">Reference proteome</keyword>
<dbReference type="PANTHER" id="PTHR47485:SF1">
    <property type="entry name" value="THYLAKOID LUMENAL 17.4 KDA PROTEIN, CHLOROPLASTIC"/>
    <property type="match status" value="1"/>
</dbReference>
<evidence type="ECO:0000313" key="3">
    <source>
        <dbReference type="EMBL" id="SHM47668.1"/>
    </source>
</evidence>
<feature type="chain" id="PRO_5012522968" evidence="2">
    <location>
        <begin position="28"/>
        <end position="154"/>
    </location>
</feature>
<dbReference type="PANTHER" id="PTHR47485">
    <property type="entry name" value="THYLAKOID LUMENAL 17.4 KDA PROTEIN, CHLOROPLASTIC"/>
    <property type="match status" value="1"/>
</dbReference>
<dbReference type="Proteomes" id="UP000183974">
    <property type="component" value="Unassembled WGS sequence"/>
</dbReference>
<evidence type="ECO:0000256" key="1">
    <source>
        <dbReference type="ARBA" id="ARBA00022737"/>
    </source>
</evidence>
<sequence>MKKNKKNVAFSPAISALVLFLSASSVAAQEASDASQLRMLGQCQACSFEGLDRSESKLTGVDLKESTLRAIDFAGANLSIALFDFAVIENVSFDGANLGGASFRGARLVNVTFEGADLTAAVFEDAILEGTDITAGRLCNTQMPNETIDNTECD</sequence>
<organism evidence="3 4">
    <name type="scientific">Roseovarius pacificus</name>
    <dbReference type="NCBI Taxonomy" id="337701"/>
    <lineage>
        <taxon>Bacteria</taxon>
        <taxon>Pseudomonadati</taxon>
        <taxon>Pseudomonadota</taxon>
        <taxon>Alphaproteobacteria</taxon>
        <taxon>Rhodobacterales</taxon>
        <taxon>Roseobacteraceae</taxon>
        <taxon>Roseovarius</taxon>
    </lineage>
</organism>
<keyword evidence="1" id="KW-0677">Repeat</keyword>
<reference evidence="3 4" key="1">
    <citation type="submission" date="2016-11" db="EMBL/GenBank/DDBJ databases">
        <authorList>
            <person name="Jaros S."/>
            <person name="Januszkiewicz K."/>
            <person name="Wedrychowicz H."/>
        </authorList>
    </citation>
    <scope>NUCLEOTIDE SEQUENCE [LARGE SCALE GENOMIC DNA]</scope>
    <source>
        <strain evidence="3 4">DSM 29589</strain>
    </source>
</reference>
<protein>
    <submittedName>
        <fullName evidence="3">Pentapeptide repeat-containing protein</fullName>
    </submittedName>
</protein>
<dbReference type="SUPFAM" id="SSF141571">
    <property type="entry name" value="Pentapeptide repeat-like"/>
    <property type="match status" value="1"/>
</dbReference>
<evidence type="ECO:0000313" key="4">
    <source>
        <dbReference type="Proteomes" id="UP000183974"/>
    </source>
</evidence>
<name>A0A1M7J3W0_9RHOB</name>
<dbReference type="Gene3D" id="2.160.20.80">
    <property type="entry name" value="E3 ubiquitin-protein ligase SopA"/>
    <property type="match status" value="1"/>
</dbReference>
<dbReference type="EMBL" id="FRBR01000018">
    <property type="protein sequence ID" value="SHM47668.1"/>
    <property type="molecule type" value="Genomic_DNA"/>
</dbReference>
<proteinExistence type="predicted"/>
<keyword evidence="2" id="KW-0732">Signal</keyword>
<dbReference type="AlphaFoldDB" id="A0A1M7J3W0"/>
<dbReference type="Pfam" id="PF00805">
    <property type="entry name" value="Pentapeptide"/>
    <property type="match status" value="2"/>
</dbReference>
<dbReference type="InterPro" id="IPR001646">
    <property type="entry name" value="5peptide_repeat"/>
</dbReference>
<dbReference type="RefSeq" id="WP_229709603.1">
    <property type="nucleotide sequence ID" value="NZ_BMLR01000018.1"/>
</dbReference>
<dbReference type="STRING" id="337701.SAMN05444398_11818"/>
<gene>
    <name evidence="3" type="ORF">SAMN05444398_11818</name>
</gene>